<sequence>MDQSNANLNNTNNLSETTYTHCGGINEFIRYVGTKLSLNATCNCCSDQKKQSSSSKNPVIESIIQDQSIYLLLESTPDSTPSEEDESLIYKMGDVKELVAAYFLDNDENECVKFSAVIELNNQFIEEALSSEKEQNNGQSFCY</sequence>
<name>A0A9N8VF16_9GLOM</name>
<dbReference type="AlphaFoldDB" id="A0A9N8VF16"/>
<dbReference type="OrthoDB" id="10504329at2759"/>
<organism evidence="1 2">
    <name type="scientific">Dentiscutata erythropus</name>
    <dbReference type="NCBI Taxonomy" id="1348616"/>
    <lineage>
        <taxon>Eukaryota</taxon>
        <taxon>Fungi</taxon>
        <taxon>Fungi incertae sedis</taxon>
        <taxon>Mucoromycota</taxon>
        <taxon>Glomeromycotina</taxon>
        <taxon>Glomeromycetes</taxon>
        <taxon>Diversisporales</taxon>
        <taxon>Gigasporaceae</taxon>
        <taxon>Dentiscutata</taxon>
    </lineage>
</organism>
<dbReference type="Proteomes" id="UP000789405">
    <property type="component" value="Unassembled WGS sequence"/>
</dbReference>
<gene>
    <name evidence="1" type="ORF">DERYTH_LOCUS322</name>
</gene>
<proteinExistence type="predicted"/>
<reference evidence="1" key="1">
    <citation type="submission" date="2021-06" db="EMBL/GenBank/DDBJ databases">
        <authorList>
            <person name="Kallberg Y."/>
            <person name="Tangrot J."/>
            <person name="Rosling A."/>
        </authorList>
    </citation>
    <scope>NUCLEOTIDE SEQUENCE</scope>
    <source>
        <strain evidence="1">MA453B</strain>
    </source>
</reference>
<accession>A0A9N8VF16</accession>
<evidence type="ECO:0000313" key="1">
    <source>
        <dbReference type="EMBL" id="CAG8447719.1"/>
    </source>
</evidence>
<comment type="caution">
    <text evidence="1">The sequence shown here is derived from an EMBL/GenBank/DDBJ whole genome shotgun (WGS) entry which is preliminary data.</text>
</comment>
<protein>
    <submittedName>
        <fullName evidence="1">3090_t:CDS:1</fullName>
    </submittedName>
</protein>
<keyword evidence="2" id="KW-1185">Reference proteome</keyword>
<dbReference type="EMBL" id="CAJVPY010000067">
    <property type="protein sequence ID" value="CAG8447719.1"/>
    <property type="molecule type" value="Genomic_DNA"/>
</dbReference>
<evidence type="ECO:0000313" key="2">
    <source>
        <dbReference type="Proteomes" id="UP000789405"/>
    </source>
</evidence>